<keyword evidence="2" id="KW-1185">Reference proteome</keyword>
<gene>
    <name evidence="1" type="ORF">OKIOD_LOCUS1413</name>
</gene>
<organism evidence="1 2">
    <name type="scientific">Oikopleura dioica</name>
    <name type="common">Tunicate</name>
    <dbReference type="NCBI Taxonomy" id="34765"/>
    <lineage>
        <taxon>Eukaryota</taxon>
        <taxon>Metazoa</taxon>
        <taxon>Chordata</taxon>
        <taxon>Tunicata</taxon>
        <taxon>Appendicularia</taxon>
        <taxon>Copelata</taxon>
        <taxon>Oikopleuridae</taxon>
        <taxon>Oikopleura</taxon>
    </lineage>
</organism>
<protein>
    <submittedName>
        <fullName evidence="1">Oidioi.mRNA.OKI2018_I69.PAR.g9855.t1.cds</fullName>
    </submittedName>
</protein>
<reference evidence="1 2" key="1">
    <citation type="submission" date="2021-04" db="EMBL/GenBank/DDBJ databases">
        <authorList>
            <person name="Bliznina A."/>
        </authorList>
    </citation>
    <scope>NUCLEOTIDE SEQUENCE [LARGE SCALE GENOMIC DNA]</scope>
</reference>
<proteinExistence type="predicted"/>
<sequence>MDIDAYLDAFQAELKRPKRPVFGGPPAAGGVGPSKPLYMAAGPIRRGSTSQRPQTSRTIEQQQAIQDVHSGKNVFMTQEERVKAIFTDLKEIAQTNEEVAEGLRKIVNESKFNEQLAIKENATGIATLLSLGNAKRASKVMLLTAAVNVLGDDRSVLRSIATTFFGQESYFV</sequence>
<dbReference type="Proteomes" id="UP001158576">
    <property type="component" value="Chromosome PAR"/>
</dbReference>
<name>A0ABN7RS05_OIKDI</name>
<accession>A0ABN7RS05</accession>
<evidence type="ECO:0000313" key="1">
    <source>
        <dbReference type="EMBL" id="CAG5081360.1"/>
    </source>
</evidence>
<evidence type="ECO:0000313" key="2">
    <source>
        <dbReference type="Proteomes" id="UP001158576"/>
    </source>
</evidence>
<dbReference type="EMBL" id="OU015568">
    <property type="protein sequence ID" value="CAG5081360.1"/>
    <property type="molecule type" value="Genomic_DNA"/>
</dbReference>